<dbReference type="SUPFAM" id="SSF160544">
    <property type="entry name" value="EscU C-terminal domain-like"/>
    <property type="match status" value="1"/>
</dbReference>
<feature type="region of interest" description="Disordered" evidence="14">
    <location>
        <begin position="1"/>
        <end position="27"/>
    </location>
</feature>
<keyword evidence="16" id="KW-1185">Reference proteome</keyword>
<evidence type="ECO:0000256" key="5">
    <source>
        <dbReference type="ARBA" id="ARBA00022475"/>
    </source>
</evidence>
<keyword evidence="10 13" id="KW-0472">Membrane</keyword>
<feature type="transmembrane region" description="Helical" evidence="13">
    <location>
        <begin position="77"/>
        <end position="97"/>
    </location>
</feature>
<keyword evidence="15" id="KW-0969">Cilium</keyword>
<evidence type="ECO:0000256" key="10">
    <source>
        <dbReference type="ARBA" id="ARBA00023136"/>
    </source>
</evidence>
<dbReference type="NCBIfam" id="TIGR00328">
    <property type="entry name" value="flhB"/>
    <property type="match status" value="1"/>
</dbReference>
<evidence type="ECO:0000313" key="16">
    <source>
        <dbReference type="Proteomes" id="UP001595962"/>
    </source>
</evidence>
<dbReference type="Proteomes" id="UP001595962">
    <property type="component" value="Unassembled WGS sequence"/>
</dbReference>
<feature type="transmembrane region" description="Helical" evidence="13">
    <location>
        <begin position="36"/>
        <end position="57"/>
    </location>
</feature>
<evidence type="ECO:0000256" key="7">
    <source>
        <dbReference type="ARBA" id="ARBA00022795"/>
    </source>
</evidence>
<comment type="subcellular location">
    <subcellularLocation>
        <location evidence="1">Cell membrane</location>
        <topology evidence="1">Multi-pass membrane protein</topology>
    </subcellularLocation>
</comment>
<evidence type="ECO:0000256" key="8">
    <source>
        <dbReference type="ARBA" id="ARBA00022927"/>
    </source>
</evidence>
<dbReference type="Gene3D" id="3.40.1690.10">
    <property type="entry name" value="secretion proteins EscU"/>
    <property type="match status" value="1"/>
</dbReference>
<keyword evidence="9 13" id="KW-1133">Transmembrane helix</keyword>
<evidence type="ECO:0000256" key="12">
    <source>
        <dbReference type="ARBA" id="ARBA00025078"/>
    </source>
</evidence>
<evidence type="ECO:0000256" key="14">
    <source>
        <dbReference type="SAM" id="MobiDB-lite"/>
    </source>
</evidence>
<evidence type="ECO:0000256" key="3">
    <source>
        <dbReference type="ARBA" id="ARBA00021622"/>
    </source>
</evidence>
<keyword evidence="4 13" id="KW-0813">Transport</keyword>
<evidence type="ECO:0000256" key="6">
    <source>
        <dbReference type="ARBA" id="ARBA00022692"/>
    </source>
</evidence>
<dbReference type="Gene3D" id="6.10.250.2080">
    <property type="match status" value="1"/>
</dbReference>
<comment type="caution">
    <text evidence="15">The sequence shown here is derived from an EMBL/GenBank/DDBJ whole genome shotgun (WGS) entry which is preliminary data.</text>
</comment>
<feature type="compositionally biased region" description="Polar residues" evidence="14">
    <location>
        <begin position="1"/>
        <end position="11"/>
    </location>
</feature>
<evidence type="ECO:0000256" key="13">
    <source>
        <dbReference type="RuleBase" id="RU364091"/>
    </source>
</evidence>
<keyword evidence="5 13" id="KW-1003">Cell membrane</keyword>
<keyword evidence="6 13" id="KW-0812">Transmembrane</keyword>
<dbReference type="PANTHER" id="PTHR30531">
    <property type="entry name" value="FLAGELLAR BIOSYNTHETIC PROTEIN FLHB"/>
    <property type="match status" value="1"/>
</dbReference>
<comment type="function">
    <text evidence="12 13">Required for formation of the rod structure in the basal body of the flagellar apparatus. Together with FliI and FliH, may constitute the export apparatus of flagellin.</text>
</comment>
<evidence type="ECO:0000256" key="4">
    <source>
        <dbReference type="ARBA" id="ARBA00022448"/>
    </source>
</evidence>
<keyword evidence="11 13" id="KW-1006">Bacterial flagellum protein export</keyword>
<feature type="transmembrane region" description="Helical" evidence="13">
    <location>
        <begin position="189"/>
        <end position="211"/>
    </location>
</feature>
<name>A0ABV9JJE8_9GAMM</name>
<keyword evidence="15" id="KW-0282">Flagellum</keyword>
<dbReference type="Pfam" id="PF01312">
    <property type="entry name" value="Bac_export_2"/>
    <property type="match status" value="1"/>
</dbReference>
<protein>
    <recommendedName>
        <fullName evidence="3 13">Flagellar biosynthetic protein FlhB</fullName>
    </recommendedName>
</protein>
<dbReference type="InterPro" id="IPR029025">
    <property type="entry name" value="T3SS_substrate_exporter_C"/>
</dbReference>
<keyword evidence="15" id="KW-0966">Cell projection</keyword>
<reference evidence="16" key="1">
    <citation type="journal article" date="2019" name="Int. J. Syst. Evol. Microbiol.">
        <title>The Global Catalogue of Microorganisms (GCM) 10K type strain sequencing project: providing services to taxonomists for standard genome sequencing and annotation.</title>
        <authorList>
            <consortium name="The Broad Institute Genomics Platform"/>
            <consortium name="The Broad Institute Genome Sequencing Center for Infectious Disease"/>
            <person name="Wu L."/>
            <person name="Ma J."/>
        </authorList>
    </citation>
    <scope>NUCLEOTIDE SEQUENCE [LARGE SCALE GENOMIC DNA]</scope>
    <source>
        <strain evidence="16">DT28</strain>
    </source>
</reference>
<dbReference type="RefSeq" id="WP_377331389.1">
    <property type="nucleotide sequence ID" value="NZ_JBHSGB010000002.1"/>
</dbReference>
<dbReference type="PANTHER" id="PTHR30531:SF12">
    <property type="entry name" value="FLAGELLAR BIOSYNTHETIC PROTEIN FLHB"/>
    <property type="match status" value="1"/>
</dbReference>
<accession>A0ABV9JJE8</accession>
<comment type="similarity">
    <text evidence="2 13">Belongs to the type III secretion exporter family.</text>
</comment>
<keyword evidence="8 13" id="KW-0653">Protein transport</keyword>
<gene>
    <name evidence="13 15" type="primary">flhB</name>
    <name evidence="15" type="ORF">ACFO3I_02180</name>
</gene>
<evidence type="ECO:0000256" key="9">
    <source>
        <dbReference type="ARBA" id="ARBA00022989"/>
    </source>
</evidence>
<proteinExistence type="inferred from homology"/>
<organism evidence="15 16">
    <name type="scientific">Rheinheimera marina</name>
    <dbReference type="NCBI Taxonomy" id="1774958"/>
    <lineage>
        <taxon>Bacteria</taxon>
        <taxon>Pseudomonadati</taxon>
        <taxon>Pseudomonadota</taxon>
        <taxon>Gammaproteobacteria</taxon>
        <taxon>Chromatiales</taxon>
        <taxon>Chromatiaceae</taxon>
        <taxon>Rheinheimera</taxon>
    </lineage>
</organism>
<evidence type="ECO:0000256" key="1">
    <source>
        <dbReference type="ARBA" id="ARBA00004651"/>
    </source>
</evidence>
<evidence type="ECO:0000313" key="15">
    <source>
        <dbReference type="EMBL" id="MFC4653825.1"/>
    </source>
</evidence>
<dbReference type="InterPro" id="IPR006135">
    <property type="entry name" value="T3SS_substrate_exporter"/>
</dbReference>
<evidence type="ECO:0000256" key="2">
    <source>
        <dbReference type="ARBA" id="ARBA00010690"/>
    </source>
</evidence>
<evidence type="ECO:0000256" key="11">
    <source>
        <dbReference type="ARBA" id="ARBA00023225"/>
    </source>
</evidence>
<dbReference type="InterPro" id="IPR006136">
    <property type="entry name" value="FlhB"/>
</dbReference>
<sequence length="378" mass="42208">MSEQSSQQKTEQPTEQRLKKGRRQGQVARSKELNTAVSLLLGAAALLWFADMFLALFQQVMEQSWRLDKNSLKQPDLMTSSIASALLGMLGATLPFLLTLFCASWVAGILPGGFIYSSELLGPKFNKLNPIKGLGRIFGMDSWIELVKSILKVSLLGGCLWGLLNHLVDRLLNLQRMDLALASKEGLEVLSFSLMVLALVLCLVAVIDVPYQQFKVSKELKMTKQEVKEERKSTDGNPEIKGRIRQIQYQQANRRLGERVPTADVIITNPTHFAVALKYSESKAKAPYVVAKGVDEMALRIRELAKQHQLEVLELPPLARAIYFSTRVDQEVPKALYTAVAYVLHYVMQLKAYKQGRGQAPAPLPDLFIPSSLQKANE</sequence>
<keyword evidence="7 13" id="KW-1005">Bacterial flagellum biogenesis</keyword>
<dbReference type="EMBL" id="JBHSGB010000002">
    <property type="protein sequence ID" value="MFC4653825.1"/>
    <property type="molecule type" value="Genomic_DNA"/>
</dbReference>
<dbReference type="PRINTS" id="PR00950">
    <property type="entry name" value="TYPE3IMSPROT"/>
</dbReference>
<feature type="transmembrane region" description="Helical" evidence="13">
    <location>
        <begin position="143"/>
        <end position="164"/>
    </location>
</feature>